<name>A0AAD8MSF3_9APIA</name>
<dbReference type="EMBL" id="JAUIZM010000005">
    <property type="protein sequence ID" value="KAK1382308.1"/>
    <property type="molecule type" value="Genomic_DNA"/>
</dbReference>
<dbReference type="AlphaFoldDB" id="A0AAD8MSF3"/>
<reference evidence="1" key="1">
    <citation type="submission" date="2023-02" db="EMBL/GenBank/DDBJ databases">
        <title>Genome of toxic invasive species Heracleum sosnowskyi carries increased number of genes despite the absence of recent whole-genome duplications.</title>
        <authorList>
            <person name="Schelkunov M."/>
            <person name="Shtratnikova V."/>
            <person name="Makarenko M."/>
            <person name="Klepikova A."/>
            <person name="Omelchenko D."/>
            <person name="Novikova G."/>
            <person name="Obukhova E."/>
            <person name="Bogdanov V."/>
            <person name="Penin A."/>
            <person name="Logacheva M."/>
        </authorList>
    </citation>
    <scope>NUCLEOTIDE SEQUENCE</scope>
    <source>
        <strain evidence="1">Hsosn_3</strain>
        <tissue evidence="1">Leaf</tissue>
    </source>
</reference>
<organism evidence="1 2">
    <name type="scientific">Heracleum sosnowskyi</name>
    <dbReference type="NCBI Taxonomy" id="360622"/>
    <lineage>
        <taxon>Eukaryota</taxon>
        <taxon>Viridiplantae</taxon>
        <taxon>Streptophyta</taxon>
        <taxon>Embryophyta</taxon>
        <taxon>Tracheophyta</taxon>
        <taxon>Spermatophyta</taxon>
        <taxon>Magnoliopsida</taxon>
        <taxon>eudicotyledons</taxon>
        <taxon>Gunneridae</taxon>
        <taxon>Pentapetalae</taxon>
        <taxon>asterids</taxon>
        <taxon>campanulids</taxon>
        <taxon>Apiales</taxon>
        <taxon>Apiaceae</taxon>
        <taxon>Apioideae</taxon>
        <taxon>apioid superclade</taxon>
        <taxon>Tordylieae</taxon>
        <taxon>Tordyliinae</taxon>
        <taxon>Heracleum</taxon>
    </lineage>
</organism>
<evidence type="ECO:0000313" key="2">
    <source>
        <dbReference type="Proteomes" id="UP001237642"/>
    </source>
</evidence>
<gene>
    <name evidence="1" type="ORF">POM88_020043</name>
</gene>
<reference evidence="1" key="2">
    <citation type="submission" date="2023-05" db="EMBL/GenBank/DDBJ databases">
        <authorList>
            <person name="Schelkunov M.I."/>
        </authorList>
    </citation>
    <scope>NUCLEOTIDE SEQUENCE</scope>
    <source>
        <strain evidence="1">Hsosn_3</strain>
        <tissue evidence="1">Leaf</tissue>
    </source>
</reference>
<comment type="caution">
    <text evidence="1">The sequence shown here is derived from an EMBL/GenBank/DDBJ whole genome shotgun (WGS) entry which is preliminary data.</text>
</comment>
<sequence>MGRNIARNDSPDEPEKHSRLWISKDICDVLKKKKGTEAVELWDQNMVSHVFGNDLTDKHLTKRLFKVYSEFGHQMSVYVSKVLDQKRRDRWAGWITESPYWTKADGNRNT</sequence>
<dbReference type="Proteomes" id="UP001237642">
    <property type="component" value="Unassembled WGS sequence"/>
</dbReference>
<keyword evidence="2" id="KW-1185">Reference proteome</keyword>
<evidence type="ECO:0000313" key="1">
    <source>
        <dbReference type="EMBL" id="KAK1382308.1"/>
    </source>
</evidence>
<proteinExistence type="predicted"/>
<protein>
    <submittedName>
        <fullName evidence="1">Uncharacterized protein</fullName>
    </submittedName>
</protein>
<accession>A0AAD8MSF3</accession>